<keyword evidence="1" id="KW-0472">Membrane</keyword>
<reference evidence="2" key="1">
    <citation type="submission" date="2021-03" db="EMBL/GenBank/DDBJ databases">
        <authorList>
            <person name="Bekaert M."/>
        </authorList>
    </citation>
    <scope>NUCLEOTIDE SEQUENCE</scope>
</reference>
<feature type="transmembrane region" description="Helical" evidence="1">
    <location>
        <begin position="119"/>
        <end position="139"/>
    </location>
</feature>
<proteinExistence type="predicted"/>
<dbReference type="AlphaFoldDB" id="A0A8S3QQL3"/>
<organism evidence="2 3">
    <name type="scientific">Mytilus edulis</name>
    <name type="common">Blue mussel</name>
    <dbReference type="NCBI Taxonomy" id="6550"/>
    <lineage>
        <taxon>Eukaryota</taxon>
        <taxon>Metazoa</taxon>
        <taxon>Spiralia</taxon>
        <taxon>Lophotrochozoa</taxon>
        <taxon>Mollusca</taxon>
        <taxon>Bivalvia</taxon>
        <taxon>Autobranchia</taxon>
        <taxon>Pteriomorphia</taxon>
        <taxon>Mytilida</taxon>
        <taxon>Mytiloidea</taxon>
        <taxon>Mytilidae</taxon>
        <taxon>Mytilinae</taxon>
        <taxon>Mytilus</taxon>
    </lineage>
</organism>
<comment type="caution">
    <text evidence="2">The sequence shown here is derived from an EMBL/GenBank/DDBJ whole genome shotgun (WGS) entry which is preliminary data.</text>
</comment>
<name>A0A8S3QQL3_MYTED</name>
<evidence type="ECO:0000256" key="1">
    <source>
        <dbReference type="SAM" id="Phobius"/>
    </source>
</evidence>
<accession>A0A8S3QQL3</accession>
<evidence type="ECO:0000313" key="3">
    <source>
        <dbReference type="Proteomes" id="UP000683360"/>
    </source>
</evidence>
<dbReference type="EMBL" id="CAJPWZ010000640">
    <property type="protein sequence ID" value="CAG2197203.1"/>
    <property type="molecule type" value="Genomic_DNA"/>
</dbReference>
<gene>
    <name evidence="2" type="ORF">MEDL_12040</name>
</gene>
<sequence length="209" mass="23755">MCMSHVMPTKSFHPDIDHIKDSGLKSLPYRTSLKLASSGPKEKDLFILLTRQNVTCCTLFLKKIRIDVNDAVLEDGNEVKSTRRKGNLPTYQEKMETTEDVCYQTTSTHFKSLTSTNNVIIYAVCASSFAVFLGLSILFRQNCLGKMRRLCYIASHRNDNDEFRINDFALESHGSVSGITDGPNTNTKSRQLKQNIHIDDNDLYDYPFN</sequence>
<keyword evidence="3" id="KW-1185">Reference proteome</keyword>
<dbReference type="Proteomes" id="UP000683360">
    <property type="component" value="Unassembled WGS sequence"/>
</dbReference>
<keyword evidence="1" id="KW-0812">Transmembrane</keyword>
<protein>
    <submittedName>
        <fullName evidence="2">Uncharacterized protein</fullName>
    </submittedName>
</protein>
<evidence type="ECO:0000313" key="2">
    <source>
        <dbReference type="EMBL" id="CAG2197203.1"/>
    </source>
</evidence>
<keyword evidence="1" id="KW-1133">Transmembrane helix</keyword>